<evidence type="ECO:0000313" key="1">
    <source>
        <dbReference type="EMBL" id="OFJ54226.1"/>
    </source>
</evidence>
<sequence length="123" mass="12714">MTTLTASSTLRFTGTGSGWQALATFEREAEAQAFAARFPKSAGLKVHGANVSARATLTGNMANGGTNEAGIVRYRRLVARAQKLGVTLTWGTTGQGFRREVLSQAEFDALIGAAPAQGSGAPA</sequence>
<dbReference type="EMBL" id="MCHX01000015">
    <property type="protein sequence ID" value="OFJ54226.1"/>
    <property type="molecule type" value="Genomic_DNA"/>
</dbReference>
<dbReference type="Proteomes" id="UP000178953">
    <property type="component" value="Unassembled WGS sequence"/>
</dbReference>
<proteinExistence type="predicted"/>
<comment type="caution">
    <text evidence="1">The sequence shown here is derived from an EMBL/GenBank/DDBJ whole genome shotgun (WGS) entry which is preliminary data.</text>
</comment>
<protein>
    <submittedName>
        <fullName evidence="1">Uncharacterized protein</fullName>
    </submittedName>
</protein>
<gene>
    <name evidence="1" type="ORF">BEL07_08330</name>
</gene>
<organism evidence="1 2">
    <name type="scientific">Mycolicibacterium grossiae</name>
    <dbReference type="NCBI Taxonomy" id="1552759"/>
    <lineage>
        <taxon>Bacteria</taxon>
        <taxon>Bacillati</taxon>
        <taxon>Actinomycetota</taxon>
        <taxon>Actinomycetes</taxon>
        <taxon>Mycobacteriales</taxon>
        <taxon>Mycobacteriaceae</taxon>
        <taxon>Mycolicibacterium</taxon>
    </lineage>
</organism>
<accession>A0A1E8Q6Y4</accession>
<reference evidence="1 2" key="1">
    <citation type="submission" date="2016-09" db="EMBL/GenBank/DDBJ databases">
        <title>genome sequence of Mycobacterium sp. 739 SCH.</title>
        <authorList>
            <person name="Greninger A.L."/>
            <person name="Qin X."/>
            <person name="Jerome K."/>
            <person name="Vora S."/>
            <person name="Quinn K."/>
        </authorList>
    </citation>
    <scope>NUCLEOTIDE SEQUENCE [LARGE SCALE GENOMIC DNA]</scope>
    <source>
        <strain evidence="1 2">SCH</strain>
    </source>
</reference>
<name>A0A1E8Q6Y4_9MYCO</name>
<dbReference type="RefSeq" id="WP_070352621.1">
    <property type="nucleotide sequence ID" value="NZ_MCHX01000015.1"/>
</dbReference>
<evidence type="ECO:0000313" key="2">
    <source>
        <dbReference type="Proteomes" id="UP000178953"/>
    </source>
</evidence>
<keyword evidence="2" id="KW-1185">Reference proteome</keyword>
<dbReference type="AlphaFoldDB" id="A0A1E8Q6Y4"/>